<name>A0A804Q9X3_MAIZE</name>
<reference evidence="2" key="3">
    <citation type="submission" date="2021-05" db="UniProtKB">
        <authorList>
            <consortium name="EnsemblPlants"/>
        </authorList>
    </citation>
    <scope>IDENTIFICATION</scope>
    <source>
        <strain evidence="2">cv. B73</strain>
    </source>
</reference>
<sequence>MPRRSSSGPPEAFSPPFSPLCPRIRGLFPAIEFVVAFSPSLTNFGDPGTPLAHACLNSDDFTAAERSSTARSHSSSPVRFPPQVRATALESREVNAVEALKQAKDEHVQKLMEAYLVTHNQRRALRIQEPASSNPVQSMRVEDPQVLEGHPVSTRGEKKAWELLDGAIVLEGIPISPQAMNKQEHPESSQDPLLELFEPLTMKKIPASSLEVKEEATSTPPAPPPSEELQELVQLEKEFDPVLPSQSPPEEVIKISSLLTHPRDVLD</sequence>
<evidence type="ECO:0000256" key="1">
    <source>
        <dbReference type="SAM" id="MobiDB-lite"/>
    </source>
</evidence>
<keyword evidence="3" id="KW-1185">Reference proteome</keyword>
<feature type="region of interest" description="Disordered" evidence="1">
    <location>
        <begin position="207"/>
        <end position="229"/>
    </location>
</feature>
<evidence type="ECO:0000313" key="2">
    <source>
        <dbReference type="EnsemblPlants" id="Zm00001eb308120_P001"/>
    </source>
</evidence>
<reference evidence="2" key="2">
    <citation type="submission" date="2019-07" db="EMBL/GenBank/DDBJ databases">
        <authorList>
            <person name="Seetharam A."/>
            <person name="Woodhouse M."/>
            <person name="Cannon E."/>
        </authorList>
    </citation>
    <scope>NUCLEOTIDE SEQUENCE [LARGE SCALE GENOMIC DNA]</scope>
    <source>
        <strain evidence="2">cv. B73</strain>
    </source>
</reference>
<accession>A0A804Q9X3</accession>
<evidence type="ECO:0000313" key="3">
    <source>
        <dbReference type="Proteomes" id="UP000007305"/>
    </source>
</evidence>
<dbReference type="InParanoid" id="A0A804Q9X3"/>
<proteinExistence type="predicted"/>
<dbReference type="AlphaFoldDB" id="A0A804Q9X3"/>
<organism evidence="2 3">
    <name type="scientific">Zea mays</name>
    <name type="common">Maize</name>
    <dbReference type="NCBI Taxonomy" id="4577"/>
    <lineage>
        <taxon>Eukaryota</taxon>
        <taxon>Viridiplantae</taxon>
        <taxon>Streptophyta</taxon>
        <taxon>Embryophyta</taxon>
        <taxon>Tracheophyta</taxon>
        <taxon>Spermatophyta</taxon>
        <taxon>Magnoliopsida</taxon>
        <taxon>Liliopsida</taxon>
        <taxon>Poales</taxon>
        <taxon>Poaceae</taxon>
        <taxon>PACMAD clade</taxon>
        <taxon>Panicoideae</taxon>
        <taxon>Andropogonodae</taxon>
        <taxon>Andropogoneae</taxon>
        <taxon>Tripsacinae</taxon>
        <taxon>Zea</taxon>
    </lineage>
</organism>
<dbReference type="Proteomes" id="UP000007305">
    <property type="component" value="Chromosome 7"/>
</dbReference>
<reference evidence="3" key="1">
    <citation type="submission" date="2015-12" db="EMBL/GenBank/DDBJ databases">
        <title>Update maize B73 reference genome by single molecule sequencing technologies.</title>
        <authorList>
            <consortium name="Maize Genome Sequencing Project"/>
            <person name="Ware D."/>
        </authorList>
    </citation>
    <scope>NUCLEOTIDE SEQUENCE [LARGE SCALE GENOMIC DNA]</scope>
    <source>
        <strain evidence="3">cv. B73</strain>
    </source>
</reference>
<protein>
    <submittedName>
        <fullName evidence="2">Uncharacterized protein</fullName>
    </submittedName>
</protein>
<dbReference type="Gramene" id="Zm00001eb308120_T001">
    <property type="protein sequence ID" value="Zm00001eb308120_P001"/>
    <property type="gene ID" value="Zm00001eb308120"/>
</dbReference>
<dbReference type="EnsemblPlants" id="Zm00001eb308120_T001">
    <property type="protein sequence ID" value="Zm00001eb308120_P001"/>
    <property type="gene ID" value="Zm00001eb308120"/>
</dbReference>